<feature type="transmembrane region" description="Helical" evidence="1">
    <location>
        <begin position="5"/>
        <end position="26"/>
    </location>
</feature>
<feature type="transmembrane region" description="Helical" evidence="1">
    <location>
        <begin position="63"/>
        <end position="84"/>
    </location>
</feature>
<feature type="transmembrane region" description="Helical" evidence="1">
    <location>
        <begin position="32"/>
        <end position="54"/>
    </location>
</feature>
<name>A0A106BXV2_SHEFR</name>
<protein>
    <submittedName>
        <fullName evidence="2">Uncharacterized protein</fullName>
    </submittedName>
</protein>
<reference evidence="2 3" key="1">
    <citation type="submission" date="2016-01" db="EMBL/GenBank/DDBJ databases">
        <title>Draft genome of the antarctic isolate Shewanella frigidimarina Ag06-30.</title>
        <authorList>
            <person name="Parmeciano Di Noto G."/>
            <person name="Vazquez S."/>
            <person name="Mac Cormack W."/>
            <person name="Iriarte A."/>
            <person name="Quiroga C."/>
        </authorList>
    </citation>
    <scope>NUCLEOTIDE SEQUENCE [LARGE SCALE GENOMIC DNA]</scope>
    <source>
        <strain evidence="2 3">Ag06-30</strain>
    </source>
</reference>
<accession>A0A106BXV2</accession>
<keyword evidence="1" id="KW-1133">Transmembrane helix</keyword>
<dbReference type="Proteomes" id="UP000055702">
    <property type="component" value="Unassembled WGS sequence"/>
</dbReference>
<evidence type="ECO:0000313" key="2">
    <source>
        <dbReference type="EMBL" id="KVX00588.1"/>
    </source>
</evidence>
<evidence type="ECO:0000256" key="1">
    <source>
        <dbReference type="SAM" id="Phobius"/>
    </source>
</evidence>
<proteinExistence type="predicted"/>
<organism evidence="2">
    <name type="scientific">Shewanella frigidimarina</name>
    <dbReference type="NCBI Taxonomy" id="56812"/>
    <lineage>
        <taxon>Bacteria</taxon>
        <taxon>Pseudomonadati</taxon>
        <taxon>Pseudomonadota</taxon>
        <taxon>Gammaproteobacteria</taxon>
        <taxon>Alteromonadales</taxon>
        <taxon>Shewanellaceae</taxon>
        <taxon>Shewanella</taxon>
    </lineage>
</organism>
<dbReference type="AlphaFoldDB" id="A0A106BXV2"/>
<gene>
    <name evidence="2" type="ORF">AWJ07_07495</name>
</gene>
<keyword evidence="1" id="KW-0812">Transmembrane</keyword>
<comment type="caution">
    <text evidence="2">The sequence shown here is derived from an EMBL/GenBank/DDBJ whole genome shotgun (WGS) entry which is preliminary data.</text>
</comment>
<evidence type="ECO:0000313" key="3">
    <source>
        <dbReference type="Proteomes" id="UP000055702"/>
    </source>
</evidence>
<dbReference type="RefSeq" id="WP_059746881.1">
    <property type="nucleotide sequence ID" value="NZ_LRDC01000040.1"/>
</dbReference>
<dbReference type="EMBL" id="LRDC01000040">
    <property type="protein sequence ID" value="KVX00588.1"/>
    <property type="molecule type" value="Genomic_DNA"/>
</dbReference>
<sequence length="126" mass="13443">MFKKIVQFTALFNFPIAIGIIIPALINPQADTLIITVVLGAFLILMGAALLWAVSDINTRAPIIVWGGLVRMVGFIAVAYAASLSMAPKAFVIIAAMDLITAFIYIIGSIRASGLPFNTLLLGRSH</sequence>
<keyword evidence="1" id="KW-0472">Membrane</keyword>
<feature type="transmembrane region" description="Helical" evidence="1">
    <location>
        <begin position="90"/>
        <end position="108"/>
    </location>
</feature>